<dbReference type="EMBL" id="CP012333">
    <property type="protein sequence ID" value="AKU98287.1"/>
    <property type="molecule type" value="Genomic_DNA"/>
</dbReference>
<keyword evidence="2" id="KW-1185">Reference proteome</keyword>
<dbReference type="Proteomes" id="UP000064967">
    <property type="component" value="Chromosome"/>
</dbReference>
<sequence>MTCIAREALEFRYAEWISVSNDVARFVGASDVPASPAS</sequence>
<protein>
    <submittedName>
        <fullName evidence="1">Uncharacterized protein</fullName>
    </submittedName>
</protein>
<organism evidence="1 2">
    <name type="scientific">Labilithrix luteola</name>
    <dbReference type="NCBI Taxonomy" id="1391654"/>
    <lineage>
        <taxon>Bacteria</taxon>
        <taxon>Pseudomonadati</taxon>
        <taxon>Myxococcota</taxon>
        <taxon>Polyangia</taxon>
        <taxon>Polyangiales</taxon>
        <taxon>Labilitrichaceae</taxon>
        <taxon>Labilithrix</taxon>
    </lineage>
</organism>
<dbReference type="KEGG" id="llu:AKJ09_04951"/>
<dbReference type="AlphaFoldDB" id="A0A0K1PXQ4"/>
<evidence type="ECO:0000313" key="2">
    <source>
        <dbReference type="Proteomes" id="UP000064967"/>
    </source>
</evidence>
<evidence type="ECO:0000313" key="1">
    <source>
        <dbReference type="EMBL" id="AKU98287.1"/>
    </source>
</evidence>
<reference evidence="1 2" key="1">
    <citation type="submission" date="2015-08" db="EMBL/GenBank/DDBJ databases">
        <authorList>
            <person name="Babu N.S."/>
            <person name="Beckwith C.J."/>
            <person name="Beseler K.G."/>
            <person name="Brison A."/>
            <person name="Carone J.V."/>
            <person name="Caskin T.P."/>
            <person name="Diamond M."/>
            <person name="Durham M.E."/>
            <person name="Foxe J.M."/>
            <person name="Go M."/>
            <person name="Henderson B.A."/>
            <person name="Jones I.B."/>
            <person name="McGettigan J.A."/>
            <person name="Micheletti S.J."/>
            <person name="Nasrallah M.E."/>
            <person name="Ortiz D."/>
            <person name="Piller C.R."/>
            <person name="Privatt S.R."/>
            <person name="Schneider S.L."/>
            <person name="Sharp S."/>
            <person name="Smith T.C."/>
            <person name="Stanton J.D."/>
            <person name="Ullery H.E."/>
            <person name="Wilson R.J."/>
            <person name="Serrano M.G."/>
            <person name="Buck G."/>
            <person name="Lee V."/>
            <person name="Wang Y."/>
            <person name="Carvalho R."/>
            <person name="Voegtly L."/>
            <person name="Shi R."/>
            <person name="Duckworth R."/>
            <person name="Johnson A."/>
            <person name="Loviza R."/>
            <person name="Walstead R."/>
            <person name="Shah Z."/>
            <person name="Kiflezghi M."/>
            <person name="Wade K."/>
            <person name="Ball S.L."/>
            <person name="Bradley K.W."/>
            <person name="Asai D.J."/>
            <person name="Bowman C.A."/>
            <person name="Russell D.A."/>
            <person name="Pope W.H."/>
            <person name="Jacobs-Sera D."/>
            <person name="Hendrix R.W."/>
            <person name="Hatfull G.F."/>
        </authorList>
    </citation>
    <scope>NUCLEOTIDE SEQUENCE [LARGE SCALE GENOMIC DNA]</scope>
    <source>
        <strain evidence="1 2">DSM 27648</strain>
    </source>
</reference>
<name>A0A0K1PXQ4_9BACT</name>
<gene>
    <name evidence="1" type="ORF">AKJ09_04951</name>
</gene>
<proteinExistence type="predicted"/>
<accession>A0A0K1PXQ4</accession>